<dbReference type="NCBIfam" id="NF011936">
    <property type="entry name" value="PRK15407.1"/>
    <property type="match status" value="1"/>
</dbReference>
<name>A0A3R9R2I7_9BACT</name>
<dbReference type="FunFam" id="3.40.640.10:FF:000079">
    <property type="entry name" value="LPS biosynthesis protein"/>
    <property type="match status" value="1"/>
</dbReference>
<keyword evidence="2 4" id="KW-0663">Pyridoxal phosphate</keyword>
<dbReference type="GO" id="GO:0008483">
    <property type="term" value="F:transaminase activity"/>
    <property type="evidence" value="ECO:0007669"/>
    <property type="project" value="TreeGrafter"/>
</dbReference>
<dbReference type="Pfam" id="PF01041">
    <property type="entry name" value="DegT_DnrJ_EryC1"/>
    <property type="match status" value="1"/>
</dbReference>
<evidence type="ECO:0000313" key="6">
    <source>
        <dbReference type="Proteomes" id="UP000269669"/>
    </source>
</evidence>
<dbReference type="GO" id="GO:0000271">
    <property type="term" value="P:polysaccharide biosynthetic process"/>
    <property type="evidence" value="ECO:0007669"/>
    <property type="project" value="TreeGrafter"/>
</dbReference>
<accession>A0A3R9R2I7</accession>
<dbReference type="PANTHER" id="PTHR30244">
    <property type="entry name" value="TRANSAMINASE"/>
    <property type="match status" value="1"/>
</dbReference>
<reference evidence="5 6" key="1">
    <citation type="submission" date="2018-12" db="EMBL/GenBank/DDBJ databases">
        <title>Sequencing of bacterial isolates from soil warming experiment in Harvard Forest, Massachusetts, USA.</title>
        <authorList>
            <person name="Deangelis K."/>
        </authorList>
    </citation>
    <scope>NUCLEOTIDE SEQUENCE [LARGE SCALE GENOMIC DNA]</scope>
    <source>
        <strain evidence="5 6">EB153</strain>
    </source>
</reference>
<sequence>MESIAENRAGSLSLSEEGGAIAERELQAEVLRDQIRDLVTKYHDVAFPTRKFTPGVSAVPVSGKVFDAEDIQYVVDASLDFWLTTGRFAEQFERQFARAMGVRDARLVNSGSSANLVALSALTSPSLGDRALRPGDEVITVAAGFPTTINPAIQNNLVPVFVDVQLDTYDIDYSQLEAAVSDQTRAVMIAHTLGNPFDLDAVMAFCKRHDLWLVEDCCDAVGATYKGQGVGTFGDISTASFYPAHHITMGEGGAVMTQKPALTKLIESFRDWGRDCWCAPGRDNTCGKRFEWQLGELPCGYDHKYIYSHIGYNLKLSDMQAAVGVSQLRKLSGFIAARRANFKRLYDGLADLEEFFSLPQATPGSDPSWFGFPIAVKPEGGLKRDRVVRALDQRKIGTRLLFGGNLLRQPAYLNSKYRKIGELPNTDYVMNNVFWIGVYPGLTENMIDYIIDSFHTIVRGDLIVL</sequence>
<evidence type="ECO:0000256" key="3">
    <source>
        <dbReference type="ARBA" id="ARBA00037999"/>
    </source>
</evidence>
<protein>
    <submittedName>
        <fullName evidence="5">CDP-6-deoxy-D-xylo-4-hexulose-3-dehydrase</fullName>
    </submittedName>
</protein>
<comment type="cofactor">
    <cofactor evidence="1">
        <name>pyridoxal 5'-phosphate</name>
        <dbReference type="ChEBI" id="CHEBI:597326"/>
    </cofactor>
</comment>
<dbReference type="RefSeq" id="WP_125485010.1">
    <property type="nucleotide sequence ID" value="NZ_RSDW01000001.1"/>
</dbReference>
<organism evidence="5 6">
    <name type="scientific">Edaphobacter aggregans</name>
    <dbReference type="NCBI Taxonomy" id="570835"/>
    <lineage>
        <taxon>Bacteria</taxon>
        <taxon>Pseudomonadati</taxon>
        <taxon>Acidobacteriota</taxon>
        <taxon>Terriglobia</taxon>
        <taxon>Terriglobales</taxon>
        <taxon>Acidobacteriaceae</taxon>
        <taxon>Edaphobacter</taxon>
    </lineage>
</organism>
<dbReference type="InterPro" id="IPR015424">
    <property type="entry name" value="PyrdxlP-dep_Trfase"/>
</dbReference>
<dbReference type="Proteomes" id="UP000269669">
    <property type="component" value="Unassembled WGS sequence"/>
</dbReference>
<dbReference type="EMBL" id="RSDW01000001">
    <property type="protein sequence ID" value="RSL16399.1"/>
    <property type="molecule type" value="Genomic_DNA"/>
</dbReference>
<evidence type="ECO:0000256" key="2">
    <source>
        <dbReference type="ARBA" id="ARBA00022898"/>
    </source>
</evidence>
<dbReference type="InterPro" id="IPR015421">
    <property type="entry name" value="PyrdxlP-dep_Trfase_major"/>
</dbReference>
<dbReference type="SUPFAM" id="SSF53383">
    <property type="entry name" value="PLP-dependent transferases"/>
    <property type="match status" value="1"/>
</dbReference>
<evidence type="ECO:0000256" key="1">
    <source>
        <dbReference type="ARBA" id="ARBA00001933"/>
    </source>
</evidence>
<dbReference type="GO" id="GO:0030170">
    <property type="term" value="F:pyridoxal phosphate binding"/>
    <property type="evidence" value="ECO:0007669"/>
    <property type="project" value="TreeGrafter"/>
</dbReference>
<dbReference type="CDD" id="cd00616">
    <property type="entry name" value="AHBA_syn"/>
    <property type="match status" value="1"/>
</dbReference>
<dbReference type="AlphaFoldDB" id="A0A3R9R2I7"/>
<evidence type="ECO:0000313" key="5">
    <source>
        <dbReference type="EMBL" id="RSL16399.1"/>
    </source>
</evidence>
<keyword evidence="6" id="KW-1185">Reference proteome</keyword>
<dbReference type="InterPro" id="IPR000653">
    <property type="entry name" value="DegT/StrS_aminotransferase"/>
</dbReference>
<gene>
    <name evidence="5" type="ORF">EDE15_1912</name>
</gene>
<dbReference type="PANTHER" id="PTHR30244:SF34">
    <property type="entry name" value="DTDP-4-AMINO-4,6-DIDEOXYGALACTOSE TRANSAMINASE"/>
    <property type="match status" value="1"/>
</dbReference>
<dbReference type="InterPro" id="IPR015422">
    <property type="entry name" value="PyrdxlP-dep_Trfase_small"/>
</dbReference>
<comment type="caution">
    <text evidence="5">The sequence shown here is derived from an EMBL/GenBank/DDBJ whole genome shotgun (WGS) entry which is preliminary data.</text>
</comment>
<dbReference type="OrthoDB" id="9810913at2"/>
<dbReference type="Gene3D" id="3.90.1150.10">
    <property type="entry name" value="Aspartate Aminotransferase, domain 1"/>
    <property type="match status" value="1"/>
</dbReference>
<evidence type="ECO:0000256" key="4">
    <source>
        <dbReference type="RuleBase" id="RU004508"/>
    </source>
</evidence>
<comment type="similarity">
    <text evidence="3 4">Belongs to the DegT/DnrJ/EryC1 family.</text>
</comment>
<dbReference type="Gene3D" id="3.40.640.10">
    <property type="entry name" value="Type I PLP-dependent aspartate aminotransferase-like (Major domain)"/>
    <property type="match status" value="1"/>
</dbReference>
<proteinExistence type="inferred from homology"/>